<feature type="transmembrane region" description="Helical" evidence="6">
    <location>
        <begin position="72"/>
        <end position="94"/>
    </location>
</feature>
<sequence>MKNKKEYTQFFRYAAVGVLSNVILYVLYLLITYFGASAKCAMTITYSIGVAQSFLLNKNWTFNYKGRVGSAFFRYFIIYAFGYFINFIALYIFVDLMMWPHKIVQAGMILIVAAVLFCLQKAWVFSKH</sequence>
<proteinExistence type="inferred from homology"/>
<comment type="caution">
    <text evidence="8">The sequence shown here is derived from an EMBL/GenBank/DDBJ whole genome shotgun (WGS) entry which is preliminary data.</text>
</comment>
<organism evidence="8 9">
    <name type="scientific">Delftia acidovorans</name>
    <name type="common">Pseudomonas acidovorans</name>
    <name type="synonym">Comamonas acidovorans</name>
    <dbReference type="NCBI Taxonomy" id="80866"/>
    <lineage>
        <taxon>Bacteria</taxon>
        <taxon>Pseudomonadati</taxon>
        <taxon>Pseudomonadota</taxon>
        <taxon>Betaproteobacteria</taxon>
        <taxon>Burkholderiales</taxon>
        <taxon>Comamonadaceae</taxon>
        <taxon>Delftia</taxon>
    </lineage>
</organism>
<name>A0AAJ2R5F8_DELAC</name>
<feature type="transmembrane region" description="Helical" evidence="6">
    <location>
        <begin position="12"/>
        <end position="35"/>
    </location>
</feature>
<feature type="domain" description="GtrA/DPMS transmembrane" evidence="7">
    <location>
        <begin position="12"/>
        <end position="125"/>
    </location>
</feature>
<evidence type="ECO:0000256" key="6">
    <source>
        <dbReference type="SAM" id="Phobius"/>
    </source>
</evidence>
<dbReference type="InterPro" id="IPR051401">
    <property type="entry name" value="GtrA_CellWall_Glycosyl"/>
</dbReference>
<accession>A0AAJ2R5F8</accession>
<dbReference type="Proteomes" id="UP001287445">
    <property type="component" value="Unassembled WGS sequence"/>
</dbReference>
<evidence type="ECO:0000256" key="1">
    <source>
        <dbReference type="ARBA" id="ARBA00004141"/>
    </source>
</evidence>
<dbReference type="AlphaFoldDB" id="A0AAJ2R5F8"/>
<evidence type="ECO:0000256" key="4">
    <source>
        <dbReference type="ARBA" id="ARBA00022989"/>
    </source>
</evidence>
<dbReference type="PANTHER" id="PTHR38459:SF1">
    <property type="entry name" value="PROPHAGE BACTOPRENOL-LINKED GLUCOSE TRANSLOCASE HOMOLOG"/>
    <property type="match status" value="1"/>
</dbReference>
<dbReference type="GO" id="GO:0005886">
    <property type="term" value="C:plasma membrane"/>
    <property type="evidence" value="ECO:0007669"/>
    <property type="project" value="TreeGrafter"/>
</dbReference>
<dbReference type="EMBL" id="JAWWMZ010000007">
    <property type="protein sequence ID" value="MDX4955522.1"/>
    <property type="molecule type" value="Genomic_DNA"/>
</dbReference>
<dbReference type="RefSeq" id="WP_319074881.1">
    <property type="nucleotide sequence ID" value="NZ_JAWWMZ010000007.1"/>
</dbReference>
<dbReference type="Pfam" id="PF04138">
    <property type="entry name" value="GtrA_DPMS_TM"/>
    <property type="match status" value="1"/>
</dbReference>
<dbReference type="GO" id="GO:0000271">
    <property type="term" value="P:polysaccharide biosynthetic process"/>
    <property type="evidence" value="ECO:0007669"/>
    <property type="project" value="InterPro"/>
</dbReference>
<evidence type="ECO:0000256" key="5">
    <source>
        <dbReference type="ARBA" id="ARBA00023136"/>
    </source>
</evidence>
<reference evidence="8" key="1">
    <citation type="submission" date="2023-11" db="EMBL/GenBank/DDBJ databases">
        <title>Identification and selenium tolerance of Delftia acidovorans R3-25.</title>
        <authorList>
            <person name="Zhang S."/>
            <person name="Liu Y."/>
            <person name="Guo Y."/>
        </authorList>
    </citation>
    <scope>NUCLEOTIDE SEQUENCE</scope>
    <source>
        <strain evidence="8">R3-25</strain>
    </source>
</reference>
<evidence type="ECO:0000256" key="3">
    <source>
        <dbReference type="ARBA" id="ARBA00022692"/>
    </source>
</evidence>
<gene>
    <name evidence="8" type="ORF">SGN30_19070</name>
</gene>
<dbReference type="InterPro" id="IPR007267">
    <property type="entry name" value="GtrA_DPMS_TM"/>
</dbReference>
<evidence type="ECO:0000313" key="9">
    <source>
        <dbReference type="Proteomes" id="UP001287445"/>
    </source>
</evidence>
<protein>
    <submittedName>
        <fullName evidence="8">GtrA family protein</fullName>
    </submittedName>
</protein>
<keyword evidence="3 6" id="KW-0812">Transmembrane</keyword>
<evidence type="ECO:0000256" key="2">
    <source>
        <dbReference type="ARBA" id="ARBA00009399"/>
    </source>
</evidence>
<dbReference type="PANTHER" id="PTHR38459">
    <property type="entry name" value="PROPHAGE BACTOPRENOL-LINKED GLUCOSE TRANSLOCASE HOMOLOG"/>
    <property type="match status" value="1"/>
</dbReference>
<feature type="transmembrane region" description="Helical" evidence="6">
    <location>
        <begin position="106"/>
        <end position="125"/>
    </location>
</feature>
<comment type="similarity">
    <text evidence="2">Belongs to the GtrA family.</text>
</comment>
<keyword evidence="4 6" id="KW-1133">Transmembrane helix</keyword>
<evidence type="ECO:0000259" key="7">
    <source>
        <dbReference type="Pfam" id="PF04138"/>
    </source>
</evidence>
<comment type="subcellular location">
    <subcellularLocation>
        <location evidence="1">Membrane</location>
        <topology evidence="1">Multi-pass membrane protein</topology>
    </subcellularLocation>
</comment>
<evidence type="ECO:0000313" key="8">
    <source>
        <dbReference type="EMBL" id="MDX4955522.1"/>
    </source>
</evidence>
<keyword evidence="5 6" id="KW-0472">Membrane</keyword>